<gene>
    <name evidence="1" type="ORF">DU506_19850</name>
</gene>
<organism evidence="1 2">
    <name type="scientific">Vreelandella rituensis</name>
    <dbReference type="NCBI Taxonomy" id="2282306"/>
    <lineage>
        <taxon>Bacteria</taxon>
        <taxon>Pseudomonadati</taxon>
        <taxon>Pseudomonadota</taxon>
        <taxon>Gammaproteobacteria</taxon>
        <taxon>Oceanospirillales</taxon>
        <taxon>Halomonadaceae</taxon>
        <taxon>Vreelandella</taxon>
    </lineage>
</organism>
<dbReference type="AlphaFoldDB" id="A0A368TMI2"/>
<dbReference type="Proteomes" id="UP000253204">
    <property type="component" value="Unassembled WGS sequence"/>
</dbReference>
<name>A0A368TMI2_9GAMM</name>
<evidence type="ECO:0000313" key="2">
    <source>
        <dbReference type="Proteomes" id="UP000253204"/>
    </source>
</evidence>
<evidence type="ECO:0000313" key="1">
    <source>
        <dbReference type="EMBL" id="RCV85875.1"/>
    </source>
</evidence>
<reference evidence="1 2" key="1">
    <citation type="submission" date="2018-07" db="EMBL/GenBank/DDBJ databases">
        <title>Halomonas rutogse sp. nov., isolated from Lake TangqianCo on Tibetan Plateau.</title>
        <authorList>
            <person name="Lu H."/>
            <person name="Xing P."/>
            <person name="Wu Q."/>
        </authorList>
    </citation>
    <scope>NUCLEOTIDE SEQUENCE [LARGE SCALE GENOMIC DNA]</scope>
    <source>
        <strain evidence="1 2">TQ8S</strain>
    </source>
</reference>
<comment type="caution">
    <text evidence="1">The sequence shown here is derived from an EMBL/GenBank/DDBJ whole genome shotgun (WGS) entry which is preliminary data.</text>
</comment>
<proteinExistence type="predicted"/>
<dbReference type="EMBL" id="QPIJ01000088">
    <property type="protein sequence ID" value="RCV85875.1"/>
    <property type="molecule type" value="Genomic_DNA"/>
</dbReference>
<sequence>MPIDSLSIKLWLLRRAERAGFHIQSMKYRGPVDARRHQKNPLELRYRYPGRSLLLEAPTEWVVGLFNYLETRNTSS</sequence>
<keyword evidence="2" id="KW-1185">Reference proteome</keyword>
<accession>A0A368TMI2</accession>
<dbReference type="RefSeq" id="WP_114488594.1">
    <property type="nucleotide sequence ID" value="NZ_CBCSHM010000101.1"/>
</dbReference>
<protein>
    <submittedName>
        <fullName evidence="1">Uncharacterized protein</fullName>
    </submittedName>
</protein>